<feature type="domain" description="DUF4378" evidence="1">
    <location>
        <begin position="74"/>
        <end position="151"/>
    </location>
</feature>
<dbReference type="PANTHER" id="PTHR47071:SF9">
    <property type="entry name" value="TRM32-LIKE PROTEIN (DUF3741)"/>
    <property type="match status" value="1"/>
</dbReference>
<dbReference type="InterPro" id="IPR025486">
    <property type="entry name" value="DUF4378"/>
</dbReference>
<proteinExistence type="predicted"/>
<organism evidence="2 3">
    <name type="scientific">Apostasia shenzhenica</name>
    <dbReference type="NCBI Taxonomy" id="1088818"/>
    <lineage>
        <taxon>Eukaryota</taxon>
        <taxon>Viridiplantae</taxon>
        <taxon>Streptophyta</taxon>
        <taxon>Embryophyta</taxon>
        <taxon>Tracheophyta</taxon>
        <taxon>Spermatophyta</taxon>
        <taxon>Magnoliopsida</taxon>
        <taxon>Liliopsida</taxon>
        <taxon>Asparagales</taxon>
        <taxon>Orchidaceae</taxon>
        <taxon>Apostasioideae</taxon>
        <taxon>Apostasia</taxon>
    </lineage>
</organism>
<dbReference type="AlphaFoldDB" id="A0A2H9ZZ29"/>
<dbReference type="Pfam" id="PF14309">
    <property type="entry name" value="DUF4378"/>
    <property type="match status" value="1"/>
</dbReference>
<dbReference type="EMBL" id="KZ452313">
    <property type="protein sequence ID" value="PKA48560.1"/>
    <property type="molecule type" value="Genomic_DNA"/>
</dbReference>
<evidence type="ECO:0000313" key="3">
    <source>
        <dbReference type="Proteomes" id="UP000236161"/>
    </source>
</evidence>
<dbReference type="STRING" id="1088818.A0A2H9ZZ29"/>
<dbReference type="Proteomes" id="UP000236161">
    <property type="component" value="Unassembled WGS sequence"/>
</dbReference>
<gene>
    <name evidence="2" type="ORF">AXF42_Ash017459</name>
</gene>
<evidence type="ECO:0000313" key="2">
    <source>
        <dbReference type="EMBL" id="PKA48560.1"/>
    </source>
</evidence>
<name>A0A2H9ZZ29_9ASPA</name>
<dbReference type="PANTHER" id="PTHR47071">
    <property type="entry name" value="PROTEIN TRM32"/>
    <property type="match status" value="1"/>
</dbReference>
<sequence>MAGKTLPKTRPEYMAVSFCLEDDYLLFLEYPAYEGSEVNYQRDELSQLNVNAAGLGANEFIPINLQVDQKDEAEFNFVRQILRKSGFSGHDSFGAWRFPYQPMDPVIFDEAESLSYELDMAADDQNISLHQQLFFDLINEVLVNICENFESSISLALSFERSC</sequence>
<protein>
    <recommendedName>
        <fullName evidence="1">DUF4378 domain-containing protein</fullName>
    </recommendedName>
</protein>
<keyword evidence="3" id="KW-1185">Reference proteome</keyword>
<dbReference type="OrthoDB" id="758104at2759"/>
<accession>A0A2H9ZZ29</accession>
<dbReference type="InterPro" id="IPR044257">
    <property type="entry name" value="TRM32-like"/>
</dbReference>
<reference evidence="2 3" key="1">
    <citation type="journal article" date="2017" name="Nature">
        <title>The Apostasia genome and the evolution of orchids.</title>
        <authorList>
            <person name="Zhang G.Q."/>
            <person name="Liu K.W."/>
            <person name="Li Z."/>
            <person name="Lohaus R."/>
            <person name="Hsiao Y.Y."/>
            <person name="Niu S.C."/>
            <person name="Wang J.Y."/>
            <person name="Lin Y.C."/>
            <person name="Xu Q."/>
            <person name="Chen L.J."/>
            <person name="Yoshida K."/>
            <person name="Fujiwara S."/>
            <person name="Wang Z.W."/>
            <person name="Zhang Y.Q."/>
            <person name="Mitsuda N."/>
            <person name="Wang M."/>
            <person name="Liu G.H."/>
            <person name="Pecoraro L."/>
            <person name="Huang H.X."/>
            <person name="Xiao X.J."/>
            <person name="Lin M."/>
            <person name="Wu X.Y."/>
            <person name="Wu W.L."/>
            <person name="Chen Y.Y."/>
            <person name="Chang S.B."/>
            <person name="Sakamoto S."/>
            <person name="Ohme-Takagi M."/>
            <person name="Yagi M."/>
            <person name="Zeng S.J."/>
            <person name="Shen C.Y."/>
            <person name="Yeh C.M."/>
            <person name="Luo Y.B."/>
            <person name="Tsai W.C."/>
            <person name="Van de Peer Y."/>
            <person name="Liu Z.J."/>
        </authorList>
    </citation>
    <scope>NUCLEOTIDE SEQUENCE [LARGE SCALE GENOMIC DNA]</scope>
    <source>
        <strain evidence="3">cv. Shenzhen</strain>
        <tissue evidence="2">Stem</tissue>
    </source>
</reference>
<evidence type="ECO:0000259" key="1">
    <source>
        <dbReference type="Pfam" id="PF14309"/>
    </source>
</evidence>